<proteinExistence type="predicted"/>
<organism evidence="1 2">
    <name type="scientific">Aspergillus melleus</name>
    <dbReference type="NCBI Taxonomy" id="138277"/>
    <lineage>
        <taxon>Eukaryota</taxon>
        <taxon>Fungi</taxon>
        <taxon>Dikarya</taxon>
        <taxon>Ascomycota</taxon>
        <taxon>Pezizomycotina</taxon>
        <taxon>Eurotiomycetes</taxon>
        <taxon>Eurotiomycetidae</taxon>
        <taxon>Eurotiales</taxon>
        <taxon>Aspergillaceae</taxon>
        <taxon>Aspergillus</taxon>
        <taxon>Aspergillus subgen. Circumdati</taxon>
    </lineage>
</organism>
<dbReference type="EMBL" id="JAOPJF010000074">
    <property type="protein sequence ID" value="KAK1140813.1"/>
    <property type="molecule type" value="Genomic_DNA"/>
</dbReference>
<dbReference type="Proteomes" id="UP001177260">
    <property type="component" value="Unassembled WGS sequence"/>
</dbReference>
<sequence>MGLVLVKAPFYNEPSFEAFAEGDNGLIQSMQYTEKTFLTTRKFIQRALEHPVSGMEDVLTWHYLPASTLQDGGNVRPQLLRKAIEEGLKMIEHHNRTAPSDELDETNVVSAFIPRLSLGAVVMLRKHIAALERIKSTQSAHATC</sequence>
<gene>
    <name evidence="1" type="ORF">N8T08_009809</name>
</gene>
<protein>
    <submittedName>
        <fullName evidence="1">Uncharacterized protein</fullName>
    </submittedName>
</protein>
<name>A0ACC3ASN8_9EURO</name>
<reference evidence="1 2" key="1">
    <citation type="journal article" date="2023" name="ACS Omega">
        <title>Identification of the Neoaspergillic Acid Biosynthesis Gene Cluster by Establishing an In Vitro CRISPR-Ribonucleoprotein Genetic System in Aspergillus melleus.</title>
        <authorList>
            <person name="Yuan B."/>
            <person name="Grau M.F."/>
            <person name="Murata R.M."/>
            <person name="Torok T."/>
            <person name="Venkateswaran K."/>
            <person name="Stajich J.E."/>
            <person name="Wang C.C.C."/>
        </authorList>
    </citation>
    <scope>NUCLEOTIDE SEQUENCE [LARGE SCALE GENOMIC DNA]</scope>
    <source>
        <strain evidence="1 2">IMV 1140</strain>
    </source>
</reference>
<evidence type="ECO:0000313" key="2">
    <source>
        <dbReference type="Proteomes" id="UP001177260"/>
    </source>
</evidence>
<accession>A0ACC3ASN8</accession>
<evidence type="ECO:0000313" key="1">
    <source>
        <dbReference type="EMBL" id="KAK1140813.1"/>
    </source>
</evidence>
<keyword evidence="2" id="KW-1185">Reference proteome</keyword>
<comment type="caution">
    <text evidence="1">The sequence shown here is derived from an EMBL/GenBank/DDBJ whole genome shotgun (WGS) entry which is preliminary data.</text>
</comment>